<proteinExistence type="predicted"/>
<comment type="caution">
    <text evidence="1">The sequence shown here is derived from an EMBL/GenBank/DDBJ whole genome shotgun (WGS) entry which is preliminary data.</text>
</comment>
<keyword evidence="2" id="KW-1185">Reference proteome</keyword>
<evidence type="ECO:0008006" key="3">
    <source>
        <dbReference type="Google" id="ProtNLM"/>
    </source>
</evidence>
<sequence length="154" mass="16245">MKTLHRIWLLALFAAAAGCEKSPPPPPEKIATGAEKVAHVFFEALMHEDWTAAYDTLDPDSRAWCGKDQFTTKAKAYLGQIGFTPTEVGVAASETADSASAVAVFRGVSGTSPKQHKDGTALHRTPTGWAVVLRKNFGVESATPPPAPSKGGKG</sequence>
<dbReference type="AlphaFoldDB" id="A0A225E463"/>
<protein>
    <recommendedName>
        <fullName evidence="3">DUF4440 domain-containing protein</fullName>
    </recommendedName>
</protein>
<gene>
    <name evidence="1" type="ORF">FRUB_02796</name>
</gene>
<evidence type="ECO:0000313" key="1">
    <source>
        <dbReference type="EMBL" id="OWK43197.1"/>
    </source>
</evidence>
<dbReference type="EMBL" id="NIDE01000004">
    <property type="protein sequence ID" value="OWK43197.1"/>
    <property type="molecule type" value="Genomic_DNA"/>
</dbReference>
<name>A0A225E463_9BACT</name>
<dbReference type="OrthoDB" id="9859009at2"/>
<dbReference type="Proteomes" id="UP000214646">
    <property type="component" value="Unassembled WGS sequence"/>
</dbReference>
<reference evidence="2" key="1">
    <citation type="submission" date="2017-06" db="EMBL/GenBank/DDBJ databases">
        <title>Genome analysis of Fimbriiglobus ruber SP5, the first member of the order Planctomycetales with confirmed chitinolytic capability.</title>
        <authorList>
            <person name="Ravin N.V."/>
            <person name="Rakitin A.L."/>
            <person name="Ivanova A.A."/>
            <person name="Beletsky A.V."/>
            <person name="Kulichevskaya I.S."/>
            <person name="Mardanov A.V."/>
            <person name="Dedysh S.N."/>
        </authorList>
    </citation>
    <scope>NUCLEOTIDE SEQUENCE [LARGE SCALE GENOMIC DNA]</scope>
    <source>
        <strain evidence="2">SP5</strain>
    </source>
</reference>
<dbReference type="RefSeq" id="WP_088254083.1">
    <property type="nucleotide sequence ID" value="NZ_NIDE01000004.1"/>
</dbReference>
<dbReference type="PROSITE" id="PS51257">
    <property type="entry name" value="PROKAR_LIPOPROTEIN"/>
    <property type="match status" value="1"/>
</dbReference>
<organism evidence="1 2">
    <name type="scientific">Fimbriiglobus ruber</name>
    <dbReference type="NCBI Taxonomy" id="1908690"/>
    <lineage>
        <taxon>Bacteria</taxon>
        <taxon>Pseudomonadati</taxon>
        <taxon>Planctomycetota</taxon>
        <taxon>Planctomycetia</taxon>
        <taxon>Gemmatales</taxon>
        <taxon>Gemmataceae</taxon>
        <taxon>Fimbriiglobus</taxon>
    </lineage>
</organism>
<accession>A0A225E463</accession>
<evidence type="ECO:0000313" key="2">
    <source>
        <dbReference type="Proteomes" id="UP000214646"/>
    </source>
</evidence>